<evidence type="ECO:0000256" key="1">
    <source>
        <dbReference type="SAM" id="MobiDB-lite"/>
    </source>
</evidence>
<evidence type="ECO:0000313" key="3">
    <source>
        <dbReference type="Proteomes" id="UP000054144"/>
    </source>
</evidence>
<name>A0A0D7A7K3_9AGAR</name>
<dbReference type="AlphaFoldDB" id="A0A0D7A7K3"/>
<dbReference type="Proteomes" id="UP000054144">
    <property type="component" value="Unassembled WGS sequence"/>
</dbReference>
<proteinExistence type="predicted"/>
<dbReference type="OrthoDB" id="2998109at2759"/>
<reference evidence="2 3" key="1">
    <citation type="journal article" date="2015" name="Fungal Genet. Biol.">
        <title>Evolution of novel wood decay mechanisms in Agaricales revealed by the genome sequences of Fistulina hepatica and Cylindrobasidium torrendii.</title>
        <authorList>
            <person name="Floudas D."/>
            <person name="Held B.W."/>
            <person name="Riley R."/>
            <person name="Nagy L.G."/>
            <person name="Koehler G."/>
            <person name="Ransdell A.S."/>
            <person name="Younus H."/>
            <person name="Chow J."/>
            <person name="Chiniquy J."/>
            <person name="Lipzen A."/>
            <person name="Tritt A."/>
            <person name="Sun H."/>
            <person name="Haridas S."/>
            <person name="LaButti K."/>
            <person name="Ohm R.A."/>
            <person name="Kues U."/>
            <person name="Blanchette R.A."/>
            <person name="Grigoriev I.V."/>
            <person name="Minto R.E."/>
            <person name="Hibbett D.S."/>
        </authorList>
    </citation>
    <scope>NUCLEOTIDE SEQUENCE [LARGE SCALE GENOMIC DNA]</scope>
    <source>
        <strain evidence="2 3">ATCC 64428</strain>
    </source>
</reference>
<evidence type="ECO:0000313" key="2">
    <source>
        <dbReference type="EMBL" id="KIY46987.1"/>
    </source>
</evidence>
<accession>A0A0D7A7K3</accession>
<gene>
    <name evidence="2" type="ORF">FISHEDRAFT_75106</name>
</gene>
<feature type="region of interest" description="Disordered" evidence="1">
    <location>
        <begin position="374"/>
        <end position="414"/>
    </location>
</feature>
<dbReference type="EMBL" id="KN882018">
    <property type="protein sequence ID" value="KIY46987.1"/>
    <property type="molecule type" value="Genomic_DNA"/>
</dbReference>
<sequence>MQQPQATLFTPSRQLRLPKGACLPLLRGPISTTNNAVTTPGTQVQNLFRSNNKCLHQIHLCSSSWERAIAYLDFESATQHVPPFIHFSQCPSASPYPSVSDMIAAGEELSDLERFLQARNPAPLTSIGSMQDESREQLLNVVGSMIKMRYRNSVTSLTPDKTFRSSDDDSVVATANVPSQFGIFTPGWVRCCPAHHLDKRSPKNSGFTDFLLCSELNEHVIERRQTQKAGFEAKSPWVYPTQQIIDLMNGRSTIVSANGQFAPRNLTTPILLLIKQLWGELTFLGPNLAFFTNGDVCVMMYQILQDEPDGQENPNTLVVSPALKWTDPRLRVAFTGFCFAALDEGKWASAGGKTLRDILFPVEDCTLIRGLYNHDSDDDEGDPDETTNNDAVTGGTHVTFNLPSGDGDEGNDNE</sequence>
<keyword evidence="3" id="KW-1185">Reference proteome</keyword>
<feature type="compositionally biased region" description="Acidic residues" evidence="1">
    <location>
        <begin position="376"/>
        <end position="387"/>
    </location>
</feature>
<protein>
    <submittedName>
        <fullName evidence="2">Uncharacterized protein</fullName>
    </submittedName>
</protein>
<organism evidence="2 3">
    <name type="scientific">Fistulina hepatica ATCC 64428</name>
    <dbReference type="NCBI Taxonomy" id="1128425"/>
    <lineage>
        <taxon>Eukaryota</taxon>
        <taxon>Fungi</taxon>
        <taxon>Dikarya</taxon>
        <taxon>Basidiomycota</taxon>
        <taxon>Agaricomycotina</taxon>
        <taxon>Agaricomycetes</taxon>
        <taxon>Agaricomycetidae</taxon>
        <taxon>Agaricales</taxon>
        <taxon>Fistulinaceae</taxon>
        <taxon>Fistulina</taxon>
    </lineage>
</organism>